<dbReference type="Proteomes" id="UP000001784">
    <property type="component" value="Chromosome"/>
</dbReference>
<dbReference type="RefSeq" id="WP_011698822.1">
    <property type="nucleotide sequence ID" value="NC_008554.1"/>
</dbReference>
<dbReference type="Gene3D" id="2.60.120.460">
    <property type="entry name" value="YjbQ-like"/>
    <property type="match status" value="1"/>
</dbReference>
<dbReference type="Pfam" id="PF01894">
    <property type="entry name" value="YjbQ"/>
    <property type="match status" value="1"/>
</dbReference>
<comment type="similarity">
    <text evidence="1">Belongs to the UPF0047 family.</text>
</comment>
<dbReference type="HOGENOM" id="CLU_096980_1_1_7"/>
<dbReference type="InParanoid" id="A0LJQ0"/>
<dbReference type="InterPro" id="IPR035917">
    <property type="entry name" value="YjbQ-like_sf"/>
</dbReference>
<proteinExistence type="inferred from homology"/>
<evidence type="ECO:0000256" key="1">
    <source>
        <dbReference type="ARBA" id="ARBA00005534"/>
    </source>
</evidence>
<dbReference type="SUPFAM" id="SSF111038">
    <property type="entry name" value="YjbQ-like"/>
    <property type="match status" value="1"/>
</dbReference>
<dbReference type="PANTHER" id="PTHR30615">
    <property type="entry name" value="UNCHARACTERIZED PROTEIN YJBQ-RELATED"/>
    <property type="match status" value="1"/>
</dbReference>
<dbReference type="AlphaFoldDB" id="A0LJQ0"/>
<sequence>MIATVTVKTPAHSAMVDITPSVSAKVRESGVQEGCCIVYVPHTTAGITINEGADPDVVVDILAALDKLVPWKGAWRHSEGNSAAHVKTALMGGSVHVIIEGGQLVLGTWERIFFCEFDGPRTRKVHIKIMDG</sequence>
<organism evidence="2 3">
    <name type="scientific">Syntrophobacter fumaroxidans (strain DSM 10017 / MPOB)</name>
    <dbReference type="NCBI Taxonomy" id="335543"/>
    <lineage>
        <taxon>Bacteria</taxon>
        <taxon>Pseudomonadati</taxon>
        <taxon>Thermodesulfobacteriota</taxon>
        <taxon>Syntrophobacteria</taxon>
        <taxon>Syntrophobacterales</taxon>
        <taxon>Syntrophobacteraceae</taxon>
        <taxon>Syntrophobacter</taxon>
    </lineage>
</organism>
<evidence type="ECO:0008006" key="4">
    <source>
        <dbReference type="Google" id="ProtNLM"/>
    </source>
</evidence>
<dbReference type="eggNOG" id="COG0432">
    <property type="taxonomic scope" value="Bacteria"/>
</dbReference>
<accession>A0LJQ0</accession>
<dbReference type="NCBIfam" id="TIGR00149">
    <property type="entry name" value="TIGR00149_YjbQ"/>
    <property type="match status" value="1"/>
</dbReference>
<dbReference type="KEGG" id="sfu:Sfum_1967"/>
<dbReference type="PIRSF" id="PIRSF004681">
    <property type="entry name" value="UCP004681"/>
    <property type="match status" value="1"/>
</dbReference>
<protein>
    <recommendedName>
        <fullName evidence="4">Secondary thiamine-phosphate synthase enzyme</fullName>
    </recommendedName>
</protein>
<dbReference type="FunCoup" id="A0LJQ0">
    <property type="interactions" value="301"/>
</dbReference>
<gene>
    <name evidence="2" type="ordered locus">Sfum_1967</name>
</gene>
<evidence type="ECO:0000313" key="3">
    <source>
        <dbReference type="Proteomes" id="UP000001784"/>
    </source>
</evidence>
<dbReference type="STRING" id="335543.Sfum_1967"/>
<dbReference type="InterPro" id="IPR001602">
    <property type="entry name" value="UPF0047_YjbQ-like"/>
</dbReference>
<evidence type="ECO:0000313" key="2">
    <source>
        <dbReference type="EMBL" id="ABK17652.1"/>
    </source>
</evidence>
<dbReference type="OrthoDB" id="9801725at2"/>
<dbReference type="EMBL" id="CP000478">
    <property type="protein sequence ID" value="ABK17652.1"/>
    <property type="molecule type" value="Genomic_DNA"/>
</dbReference>
<dbReference type="PANTHER" id="PTHR30615:SF8">
    <property type="entry name" value="UPF0047 PROTEIN C4A8.02C"/>
    <property type="match status" value="1"/>
</dbReference>
<name>A0LJQ0_SYNFM</name>
<keyword evidence="3" id="KW-1185">Reference proteome</keyword>
<reference evidence="2 3" key="1">
    <citation type="submission" date="2006-10" db="EMBL/GenBank/DDBJ databases">
        <title>Complete sequence of Syntrophobacter fumaroxidans MPOB.</title>
        <authorList>
            <consortium name="US DOE Joint Genome Institute"/>
            <person name="Copeland A."/>
            <person name="Lucas S."/>
            <person name="Lapidus A."/>
            <person name="Barry K."/>
            <person name="Detter J.C."/>
            <person name="Glavina del Rio T."/>
            <person name="Hammon N."/>
            <person name="Israni S."/>
            <person name="Pitluck S."/>
            <person name="Goltsman E.G."/>
            <person name="Martinez M."/>
            <person name="Schmutz J."/>
            <person name="Larimer F."/>
            <person name="Land M."/>
            <person name="Hauser L."/>
            <person name="Kyrpides N."/>
            <person name="Kim E."/>
            <person name="Boone D.R."/>
            <person name="Brockman F."/>
            <person name="Culley D."/>
            <person name="Ferry J."/>
            <person name="Gunsalus R."/>
            <person name="McInerney M.J."/>
            <person name="Morrison M."/>
            <person name="Plugge C."/>
            <person name="Rohlin L."/>
            <person name="Scholten J."/>
            <person name="Sieber J."/>
            <person name="Stams A.J.M."/>
            <person name="Worm P."/>
            <person name="Henstra A.M."/>
            <person name="Richardson P."/>
        </authorList>
    </citation>
    <scope>NUCLEOTIDE SEQUENCE [LARGE SCALE GENOMIC DNA]</scope>
    <source>
        <strain evidence="3">DSM 10017 / MPOB</strain>
    </source>
</reference>